<dbReference type="Proteomes" id="UP000663844">
    <property type="component" value="Unassembled WGS sequence"/>
</dbReference>
<evidence type="ECO:0000313" key="3">
    <source>
        <dbReference type="Proteomes" id="UP000663844"/>
    </source>
</evidence>
<evidence type="ECO:0000313" key="1">
    <source>
        <dbReference type="EMBL" id="CAF1127715.1"/>
    </source>
</evidence>
<gene>
    <name evidence="1" type="ORF">JYZ213_LOCUS22842</name>
    <name evidence="2" type="ORF">OXD698_LOCUS35557</name>
</gene>
<evidence type="ECO:0000313" key="2">
    <source>
        <dbReference type="EMBL" id="CAF4103751.1"/>
    </source>
</evidence>
<dbReference type="AlphaFoldDB" id="A0A819UZ93"/>
<dbReference type="Proteomes" id="UP000663845">
    <property type="component" value="Unassembled WGS sequence"/>
</dbReference>
<protein>
    <submittedName>
        <fullName evidence="2">Uncharacterized protein</fullName>
    </submittedName>
</protein>
<sequence>MTQGAPKQRFTSRDLLRYLLNKRDPATPCDGDADCIALAAPCVDNCDGDDACINICHCIVACRNAADPRVCQDSCYDQN</sequence>
<dbReference type="EMBL" id="CAJNOG010000263">
    <property type="protein sequence ID" value="CAF1127715.1"/>
    <property type="molecule type" value="Genomic_DNA"/>
</dbReference>
<reference evidence="2" key="1">
    <citation type="submission" date="2021-02" db="EMBL/GenBank/DDBJ databases">
        <authorList>
            <person name="Nowell W R."/>
        </authorList>
    </citation>
    <scope>NUCLEOTIDE SEQUENCE</scope>
</reference>
<comment type="caution">
    <text evidence="2">The sequence shown here is derived from an EMBL/GenBank/DDBJ whole genome shotgun (WGS) entry which is preliminary data.</text>
</comment>
<proteinExistence type="predicted"/>
<dbReference type="EMBL" id="CAJOAZ010005533">
    <property type="protein sequence ID" value="CAF4103751.1"/>
    <property type="molecule type" value="Genomic_DNA"/>
</dbReference>
<name>A0A819UZ93_9BILA</name>
<accession>A0A819UZ93</accession>
<organism evidence="2 3">
    <name type="scientific">Adineta steineri</name>
    <dbReference type="NCBI Taxonomy" id="433720"/>
    <lineage>
        <taxon>Eukaryota</taxon>
        <taxon>Metazoa</taxon>
        <taxon>Spiralia</taxon>
        <taxon>Gnathifera</taxon>
        <taxon>Rotifera</taxon>
        <taxon>Eurotatoria</taxon>
        <taxon>Bdelloidea</taxon>
        <taxon>Adinetida</taxon>
        <taxon>Adinetidae</taxon>
        <taxon>Adineta</taxon>
    </lineage>
</organism>